<accession>A0A7S2I8F8</accession>
<protein>
    <submittedName>
        <fullName evidence="2">Uncharacterized protein</fullName>
    </submittedName>
</protein>
<dbReference type="AlphaFoldDB" id="A0A7S2I8F8"/>
<dbReference type="EMBL" id="HBGU01058843">
    <property type="protein sequence ID" value="CAD9511777.1"/>
    <property type="molecule type" value="Transcribed_RNA"/>
</dbReference>
<sequence>MKLTGRVKAINVLLMASGPRGDGVERKPPLSRSHERRNAQRFPKLRKGASAKSLDGPVAERSTRPMSRAEMNAANAFGLHLREAACRAAADSQRNLPALFEEVGRLKMQMTAMQGGQAELLRMMKQLTSAMGSPLNHSRPTMIEGLTKDDSCNHADDDGGAGAGDYK</sequence>
<reference evidence="2" key="1">
    <citation type="submission" date="2021-01" db="EMBL/GenBank/DDBJ databases">
        <authorList>
            <person name="Corre E."/>
            <person name="Pelletier E."/>
            <person name="Niang G."/>
            <person name="Scheremetjew M."/>
            <person name="Finn R."/>
            <person name="Kale V."/>
            <person name="Holt S."/>
            <person name="Cochrane G."/>
            <person name="Meng A."/>
            <person name="Brown T."/>
            <person name="Cohen L."/>
        </authorList>
    </citation>
    <scope>NUCLEOTIDE SEQUENCE</scope>
    <source>
        <strain evidence="2">UTEX LB 985</strain>
    </source>
</reference>
<proteinExistence type="predicted"/>
<gene>
    <name evidence="2" type="ORF">CBRE1094_LOCUS31986</name>
</gene>
<name>A0A7S2I8F8_9EUKA</name>
<feature type="region of interest" description="Disordered" evidence="1">
    <location>
        <begin position="131"/>
        <end position="167"/>
    </location>
</feature>
<evidence type="ECO:0000256" key="1">
    <source>
        <dbReference type="SAM" id="MobiDB-lite"/>
    </source>
</evidence>
<feature type="compositionally biased region" description="Basic and acidic residues" evidence="1">
    <location>
        <begin position="146"/>
        <end position="157"/>
    </location>
</feature>
<evidence type="ECO:0000313" key="2">
    <source>
        <dbReference type="EMBL" id="CAD9511777.1"/>
    </source>
</evidence>
<organism evidence="2">
    <name type="scientific">Haptolina brevifila</name>
    <dbReference type="NCBI Taxonomy" id="156173"/>
    <lineage>
        <taxon>Eukaryota</taxon>
        <taxon>Haptista</taxon>
        <taxon>Haptophyta</taxon>
        <taxon>Prymnesiophyceae</taxon>
        <taxon>Prymnesiales</taxon>
        <taxon>Prymnesiaceae</taxon>
        <taxon>Haptolina</taxon>
    </lineage>
</organism>
<feature type="region of interest" description="Disordered" evidence="1">
    <location>
        <begin position="18"/>
        <end position="67"/>
    </location>
</feature>
<feature type="compositionally biased region" description="Basic and acidic residues" evidence="1">
    <location>
        <begin position="22"/>
        <end position="38"/>
    </location>
</feature>